<dbReference type="InterPro" id="IPR049735">
    <property type="entry name" value="NovE/LmbU-like"/>
</dbReference>
<dbReference type="EMBL" id="JAMTCK010000002">
    <property type="protein sequence ID" value="MCP2163974.1"/>
    <property type="molecule type" value="Genomic_DNA"/>
</dbReference>
<feature type="compositionally biased region" description="Basic and acidic residues" evidence="2">
    <location>
        <begin position="7"/>
        <end position="20"/>
    </location>
</feature>
<gene>
    <name evidence="3" type="ORF">LX83_000814</name>
</gene>
<name>A0AAE3GAR1_9PSEU</name>
<evidence type="ECO:0000313" key="4">
    <source>
        <dbReference type="Proteomes" id="UP001206128"/>
    </source>
</evidence>
<protein>
    <submittedName>
        <fullName evidence="3">Uncharacterized protein</fullName>
    </submittedName>
</protein>
<comment type="caution">
    <text evidence="3">The sequence shown here is derived from an EMBL/GenBank/DDBJ whole genome shotgun (WGS) entry which is preliminary data.</text>
</comment>
<feature type="coiled-coil region" evidence="1">
    <location>
        <begin position="136"/>
        <end position="163"/>
    </location>
</feature>
<reference evidence="3" key="1">
    <citation type="submission" date="2022-06" db="EMBL/GenBank/DDBJ databases">
        <title>Genomic Encyclopedia of Archaeal and Bacterial Type Strains, Phase II (KMG-II): from individual species to whole genera.</title>
        <authorList>
            <person name="Goeker M."/>
        </authorList>
    </citation>
    <scope>NUCLEOTIDE SEQUENCE</scope>
    <source>
        <strain evidence="3">DSM 43935</strain>
    </source>
</reference>
<organism evidence="3 4">
    <name type="scientific">Goodfellowiella coeruleoviolacea</name>
    <dbReference type="NCBI Taxonomy" id="334858"/>
    <lineage>
        <taxon>Bacteria</taxon>
        <taxon>Bacillati</taxon>
        <taxon>Actinomycetota</taxon>
        <taxon>Actinomycetes</taxon>
        <taxon>Pseudonocardiales</taxon>
        <taxon>Pseudonocardiaceae</taxon>
        <taxon>Goodfellowiella</taxon>
    </lineage>
</organism>
<dbReference type="Proteomes" id="UP001206128">
    <property type="component" value="Unassembled WGS sequence"/>
</dbReference>
<dbReference type="AlphaFoldDB" id="A0AAE3GAR1"/>
<evidence type="ECO:0000256" key="1">
    <source>
        <dbReference type="SAM" id="Coils"/>
    </source>
</evidence>
<feature type="region of interest" description="Disordered" evidence="2">
    <location>
        <begin position="1"/>
        <end position="25"/>
    </location>
</feature>
<proteinExistence type="predicted"/>
<dbReference type="NCBIfam" id="NF038070">
    <property type="entry name" value="LmbU_fam_TF"/>
    <property type="match status" value="1"/>
</dbReference>
<accession>A0AAE3GAR1</accession>
<sequence length="192" mass="21698">MATRVEAVPEQRTSRTDTRGQAKVSPVAWEPHAEMDLVDWLQQGKRLGSIGRGAAWWIGDWVNYGNAKFGEKYTRASRTTGYDIQSLMNMAYVASRFEVSRRRENLSWSHHAEVAALPPEQQGHWLELAARNRMSVRRLRDELRALRARRAAAENESEQVTAAVAVVEAPTDQAVAEPVCPRCGYHLEQAEQ</sequence>
<keyword evidence="4" id="KW-1185">Reference proteome</keyword>
<evidence type="ECO:0000256" key="2">
    <source>
        <dbReference type="SAM" id="MobiDB-lite"/>
    </source>
</evidence>
<evidence type="ECO:0000313" key="3">
    <source>
        <dbReference type="EMBL" id="MCP2163974.1"/>
    </source>
</evidence>
<keyword evidence="1" id="KW-0175">Coiled coil</keyword>
<dbReference type="RefSeq" id="WP_253767191.1">
    <property type="nucleotide sequence ID" value="NZ_JAMTCK010000002.1"/>
</dbReference>